<evidence type="ECO:0000259" key="8">
    <source>
        <dbReference type="PROSITE" id="PS51918"/>
    </source>
</evidence>
<sequence length="327" mass="37878">MNILVNSYCNLSCGYCFAKSMLKDDSIPQNMSVEDFEYCLNFLKDSKLSQLRILGGEPTVSSKFHEYCDIAMTRDHIKRVLLFSNGIIPEHSMESIIKMRSKKAIDILINANPPEFLLSKYSKLEQSIQVLLENKIEVVLGVNLSGENFDYSYILDLLKKYKLKTVRWAIVAPTKTDLDMFEPLQYYKKQIPNALRFLKECYELDVKLVSDCNVIPLCVYDDAQLREISIYNPFFLNWKRCVPVIDVMPNLSVIRCFGTSAIMNTYLKNFHNRNELIKYFTENIDNKLNDVLFSDECKDCILHKKNQCSGGCLQFQLHKKQSSLLSI</sequence>
<evidence type="ECO:0000313" key="10">
    <source>
        <dbReference type="Proteomes" id="UP000838749"/>
    </source>
</evidence>
<dbReference type="PANTHER" id="PTHR11228:SF7">
    <property type="entry name" value="PQQA PEPTIDE CYCLASE"/>
    <property type="match status" value="1"/>
</dbReference>
<keyword evidence="7" id="KW-0411">Iron-sulfur</keyword>
<dbReference type="SFLD" id="SFLDS00029">
    <property type="entry name" value="Radical_SAM"/>
    <property type="match status" value="1"/>
</dbReference>
<comment type="cofactor">
    <cofactor evidence="1">
        <name>[4Fe-4S] cluster</name>
        <dbReference type="ChEBI" id="CHEBI:49883"/>
    </cofactor>
</comment>
<dbReference type="InterPro" id="IPR050377">
    <property type="entry name" value="Radical_SAM_PqqE_MftC-like"/>
</dbReference>
<gene>
    <name evidence="9" type="primary">moaA_11</name>
    <name evidence="9" type="ORF">PAECIP111894_05235</name>
</gene>
<dbReference type="EMBL" id="CAKMAB010000044">
    <property type="protein sequence ID" value="CAH1059049.1"/>
    <property type="molecule type" value="Genomic_DNA"/>
</dbReference>
<evidence type="ECO:0000256" key="7">
    <source>
        <dbReference type="ARBA" id="ARBA00023014"/>
    </source>
</evidence>
<comment type="caution">
    <text evidence="9">The sequence shown here is derived from an EMBL/GenBank/DDBJ whole genome shotgun (WGS) entry which is preliminary data.</text>
</comment>
<dbReference type="SUPFAM" id="SSF102114">
    <property type="entry name" value="Radical SAM enzymes"/>
    <property type="match status" value="1"/>
</dbReference>
<dbReference type="RefSeq" id="WP_279306921.1">
    <property type="nucleotide sequence ID" value="NZ_CAKMAB010000044.1"/>
</dbReference>
<evidence type="ECO:0000256" key="3">
    <source>
        <dbReference type="ARBA" id="ARBA00022691"/>
    </source>
</evidence>
<dbReference type="InterPro" id="IPR013785">
    <property type="entry name" value="Aldolase_TIM"/>
</dbReference>
<reference evidence="9" key="1">
    <citation type="submission" date="2021-12" db="EMBL/GenBank/DDBJ databases">
        <authorList>
            <person name="Criscuolo A."/>
        </authorList>
    </citation>
    <scope>NUCLEOTIDE SEQUENCE</scope>
    <source>
        <strain evidence="9">CIP111894</strain>
    </source>
</reference>
<keyword evidence="10" id="KW-1185">Reference proteome</keyword>
<keyword evidence="4" id="KW-0479">Metal-binding</keyword>
<dbReference type="InterPro" id="IPR007197">
    <property type="entry name" value="rSAM"/>
</dbReference>
<accession>A0ABN8FM54</accession>
<dbReference type="PANTHER" id="PTHR11228">
    <property type="entry name" value="RADICAL SAM DOMAIN PROTEIN"/>
    <property type="match status" value="1"/>
</dbReference>
<dbReference type="InterPro" id="IPR000385">
    <property type="entry name" value="MoaA_NifB_PqqE_Fe-S-bd_CS"/>
</dbReference>
<keyword evidence="2" id="KW-0004">4Fe-4S</keyword>
<evidence type="ECO:0000256" key="5">
    <source>
        <dbReference type="ARBA" id="ARBA00023002"/>
    </source>
</evidence>
<dbReference type="PROSITE" id="PS01305">
    <property type="entry name" value="MOAA_NIFB_PQQE"/>
    <property type="match status" value="1"/>
</dbReference>
<dbReference type="InterPro" id="IPR058240">
    <property type="entry name" value="rSAM_sf"/>
</dbReference>
<dbReference type="Pfam" id="PF04055">
    <property type="entry name" value="Radical_SAM"/>
    <property type="match status" value="1"/>
</dbReference>
<name>A0ABN8FM54_9BACL</name>
<proteinExistence type="predicted"/>
<keyword evidence="5" id="KW-0560">Oxidoreductase</keyword>
<evidence type="ECO:0000256" key="2">
    <source>
        <dbReference type="ARBA" id="ARBA00022485"/>
    </source>
</evidence>
<keyword evidence="3" id="KW-0949">S-adenosyl-L-methionine</keyword>
<dbReference type="Gene3D" id="3.20.20.70">
    <property type="entry name" value="Aldolase class I"/>
    <property type="match status" value="1"/>
</dbReference>
<dbReference type="PROSITE" id="PS51918">
    <property type="entry name" value="RADICAL_SAM"/>
    <property type="match status" value="1"/>
</dbReference>
<protein>
    <submittedName>
        <fullName evidence="9">GTP 3',8-cyclase</fullName>
    </submittedName>
</protein>
<dbReference type="Proteomes" id="UP000838749">
    <property type="component" value="Unassembled WGS sequence"/>
</dbReference>
<organism evidence="9 10">
    <name type="scientific">Paenibacillus pseudetheri</name>
    <dbReference type="NCBI Taxonomy" id="2897682"/>
    <lineage>
        <taxon>Bacteria</taxon>
        <taxon>Bacillati</taxon>
        <taxon>Bacillota</taxon>
        <taxon>Bacilli</taxon>
        <taxon>Bacillales</taxon>
        <taxon>Paenibacillaceae</taxon>
        <taxon>Paenibacillus</taxon>
    </lineage>
</organism>
<evidence type="ECO:0000256" key="1">
    <source>
        <dbReference type="ARBA" id="ARBA00001966"/>
    </source>
</evidence>
<keyword evidence="6" id="KW-0408">Iron</keyword>
<feature type="domain" description="Radical SAM core" evidence="8">
    <location>
        <begin position="1"/>
        <end position="207"/>
    </location>
</feature>
<evidence type="ECO:0000313" key="9">
    <source>
        <dbReference type="EMBL" id="CAH1059049.1"/>
    </source>
</evidence>
<evidence type="ECO:0000256" key="6">
    <source>
        <dbReference type="ARBA" id="ARBA00023004"/>
    </source>
</evidence>
<evidence type="ECO:0000256" key="4">
    <source>
        <dbReference type="ARBA" id="ARBA00022723"/>
    </source>
</evidence>